<gene>
    <name evidence="1" type="ORF">BU24DRAFT_217791</name>
</gene>
<dbReference type="EMBL" id="ML978070">
    <property type="protein sequence ID" value="KAF2014625.1"/>
    <property type="molecule type" value="Genomic_DNA"/>
</dbReference>
<reference evidence="1" key="1">
    <citation type="journal article" date="2020" name="Stud. Mycol.">
        <title>101 Dothideomycetes genomes: a test case for predicting lifestyles and emergence of pathogens.</title>
        <authorList>
            <person name="Haridas S."/>
            <person name="Albert R."/>
            <person name="Binder M."/>
            <person name="Bloem J."/>
            <person name="Labutti K."/>
            <person name="Salamov A."/>
            <person name="Andreopoulos B."/>
            <person name="Baker S."/>
            <person name="Barry K."/>
            <person name="Bills G."/>
            <person name="Bluhm B."/>
            <person name="Cannon C."/>
            <person name="Castanera R."/>
            <person name="Culley D."/>
            <person name="Daum C."/>
            <person name="Ezra D."/>
            <person name="Gonzalez J."/>
            <person name="Henrissat B."/>
            <person name="Kuo A."/>
            <person name="Liang C."/>
            <person name="Lipzen A."/>
            <person name="Lutzoni F."/>
            <person name="Magnuson J."/>
            <person name="Mondo S."/>
            <person name="Nolan M."/>
            <person name="Ohm R."/>
            <person name="Pangilinan J."/>
            <person name="Park H.-J."/>
            <person name="Ramirez L."/>
            <person name="Alfaro M."/>
            <person name="Sun H."/>
            <person name="Tritt A."/>
            <person name="Yoshinaga Y."/>
            <person name="Zwiers L.-H."/>
            <person name="Turgeon B."/>
            <person name="Goodwin S."/>
            <person name="Spatafora J."/>
            <person name="Crous P."/>
            <person name="Grigoriev I."/>
        </authorList>
    </citation>
    <scope>NUCLEOTIDE SEQUENCE</scope>
    <source>
        <strain evidence="1">CBS 175.79</strain>
    </source>
</reference>
<dbReference type="Proteomes" id="UP000799778">
    <property type="component" value="Unassembled WGS sequence"/>
</dbReference>
<proteinExistence type="predicted"/>
<dbReference type="GeneID" id="54279419"/>
<sequence length="156" mass="17744">MTLPELRHHGKLTQFPAFPPFRPPPRVRVHSRDGIWHWFVIVPSAKSLIDGCSPFATFSSRRVERIVMQLHLLYLFIFSCNEHSKPCCFGLGPALSRRALCLNGLVLPFPPSTTCNNPSKTVPIEKRLITWRLGLWSSLRSSGIDSARRAFKTTYV</sequence>
<evidence type="ECO:0000313" key="2">
    <source>
        <dbReference type="Proteomes" id="UP000799778"/>
    </source>
</evidence>
<accession>A0A6A5XMY2</accession>
<name>A0A6A5XMY2_9PLEO</name>
<protein>
    <submittedName>
        <fullName evidence="1">Uncharacterized protein</fullName>
    </submittedName>
</protein>
<evidence type="ECO:0000313" key="1">
    <source>
        <dbReference type="EMBL" id="KAF2014625.1"/>
    </source>
</evidence>
<organism evidence="1 2">
    <name type="scientific">Aaosphaeria arxii CBS 175.79</name>
    <dbReference type="NCBI Taxonomy" id="1450172"/>
    <lineage>
        <taxon>Eukaryota</taxon>
        <taxon>Fungi</taxon>
        <taxon>Dikarya</taxon>
        <taxon>Ascomycota</taxon>
        <taxon>Pezizomycotina</taxon>
        <taxon>Dothideomycetes</taxon>
        <taxon>Pleosporomycetidae</taxon>
        <taxon>Pleosporales</taxon>
        <taxon>Pleosporales incertae sedis</taxon>
        <taxon>Aaosphaeria</taxon>
    </lineage>
</organism>
<keyword evidence="2" id="KW-1185">Reference proteome</keyword>
<dbReference type="RefSeq" id="XP_033382964.1">
    <property type="nucleotide sequence ID" value="XM_033522022.1"/>
</dbReference>
<dbReference type="AlphaFoldDB" id="A0A6A5XMY2"/>